<dbReference type="InterPro" id="IPR054831">
    <property type="entry name" value="UPF0122_fam_protein"/>
</dbReference>
<evidence type="ECO:0000256" key="1">
    <source>
        <dbReference type="ARBA" id="ARBA00008720"/>
    </source>
</evidence>
<sequence length="119" mass="13866">MDIEKMVEIELLYSQYASLLTDKQRDIISMYYEEDYSLGEISQILNISRQSVYDSLKRSENALKDYEEKLGIVKKSNLLEKKISLIEEEISKLDRSLNGKIAENSTQLKVLLEEVKELI</sequence>
<dbReference type="HAMAP" id="MF_00245">
    <property type="entry name" value="UPF0122"/>
    <property type="match status" value="1"/>
</dbReference>
<comment type="similarity">
    <text evidence="1 3">Belongs to the UPF0122 family.</text>
</comment>
<gene>
    <name evidence="5" type="ORF">HLB29_08535</name>
</gene>
<dbReference type="PANTHER" id="PTHR40083:SF1">
    <property type="entry name" value="UPF0122 PROTEIN YLXM"/>
    <property type="match status" value="1"/>
</dbReference>
<keyword evidence="6" id="KW-1185">Reference proteome</keyword>
<protein>
    <recommendedName>
        <fullName evidence="3">UPF0122 protein HLB29_08535</fullName>
    </recommendedName>
</protein>
<proteinExistence type="inferred from homology"/>
<keyword evidence="4" id="KW-0175">Coiled coil</keyword>
<evidence type="ECO:0000313" key="5">
    <source>
        <dbReference type="EMBL" id="MBC2576724.1"/>
    </source>
</evidence>
<feature type="coiled-coil region" evidence="4">
    <location>
        <begin position="49"/>
        <end position="96"/>
    </location>
</feature>
<evidence type="ECO:0000256" key="2">
    <source>
        <dbReference type="ARBA" id="ARBA00024764"/>
    </source>
</evidence>
<dbReference type="RefSeq" id="WP_185624743.1">
    <property type="nucleotide sequence ID" value="NZ_JABGBW010000011.1"/>
</dbReference>
<evidence type="ECO:0000256" key="3">
    <source>
        <dbReference type="HAMAP-Rule" id="MF_00245"/>
    </source>
</evidence>
<evidence type="ECO:0000313" key="6">
    <source>
        <dbReference type="Proteomes" id="UP000713904"/>
    </source>
</evidence>
<dbReference type="Gene3D" id="1.10.10.10">
    <property type="entry name" value="Winged helix-like DNA-binding domain superfamily/Winged helix DNA-binding domain"/>
    <property type="match status" value="1"/>
</dbReference>
<dbReference type="NCBIfam" id="NF045758">
    <property type="entry name" value="YlxM"/>
    <property type="match status" value="1"/>
</dbReference>
<reference evidence="5 6" key="1">
    <citation type="submission" date="2020-05" db="EMBL/GenBank/DDBJ databases">
        <title>Draft genome of xy-202 and genomic insight in genome of the genus Peptostreptococcus.</title>
        <authorList>
            <person name="Zhang Z."/>
        </authorList>
    </citation>
    <scope>NUCLEOTIDE SEQUENCE [LARGE SCALE GENOMIC DNA]</scope>
    <source>
        <strain evidence="5 6">DSM 27025</strain>
    </source>
</reference>
<dbReference type="EMBL" id="JABGBW010000011">
    <property type="protein sequence ID" value="MBC2576724.1"/>
    <property type="molecule type" value="Genomic_DNA"/>
</dbReference>
<keyword evidence="5" id="KW-0238">DNA-binding</keyword>
<dbReference type="PANTHER" id="PTHR40083">
    <property type="entry name" value="UPF0122 PROTEIN CBO2450/CLC_2298"/>
    <property type="match status" value="1"/>
</dbReference>
<organism evidence="5 6">
    <name type="scientific">Peptostreptococcus canis</name>
    <dbReference type="NCBI Taxonomy" id="1159213"/>
    <lineage>
        <taxon>Bacteria</taxon>
        <taxon>Bacillati</taxon>
        <taxon>Bacillota</taxon>
        <taxon>Clostridia</taxon>
        <taxon>Peptostreptococcales</taxon>
        <taxon>Peptostreptococcaceae</taxon>
        <taxon>Peptostreptococcus</taxon>
    </lineage>
</organism>
<comment type="function">
    <text evidence="2 3">Might take part in the signal recognition particle (SRP) pathway. This is inferred from the conservation of its genetic proximity to ftsY/ffh. May be a regulatory protein.</text>
</comment>
<accession>A0ABR6TMU8</accession>
<comment type="caution">
    <text evidence="5">The sequence shown here is derived from an EMBL/GenBank/DDBJ whole genome shotgun (WGS) entry which is preliminary data.</text>
</comment>
<evidence type="ECO:0000256" key="4">
    <source>
        <dbReference type="SAM" id="Coils"/>
    </source>
</evidence>
<dbReference type="InterPro" id="IPR036388">
    <property type="entry name" value="WH-like_DNA-bd_sf"/>
</dbReference>
<dbReference type="Proteomes" id="UP000713904">
    <property type="component" value="Unassembled WGS sequence"/>
</dbReference>
<dbReference type="InterPro" id="IPR007394">
    <property type="entry name" value="UPF0122"/>
</dbReference>
<dbReference type="SUPFAM" id="SSF88659">
    <property type="entry name" value="Sigma3 and sigma4 domains of RNA polymerase sigma factors"/>
    <property type="match status" value="1"/>
</dbReference>
<dbReference type="Pfam" id="PF04297">
    <property type="entry name" value="UPF0122"/>
    <property type="match status" value="1"/>
</dbReference>
<dbReference type="GO" id="GO:0003677">
    <property type="term" value="F:DNA binding"/>
    <property type="evidence" value="ECO:0007669"/>
    <property type="project" value="UniProtKB-KW"/>
</dbReference>
<dbReference type="InterPro" id="IPR013324">
    <property type="entry name" value="RNA_pol_sigma_r3/r4-like"/>
</dbReference>
<name>A0ABR6TMU8_9FIRM</name>